<name>A0A2W4RH73_9GAMM</name>
<evidence type="ECO:0000313" key="2">
    <source>
        <dbReference type="Proteomes" id="UP000249396"/>
    </source>
</evidence>
<dbReference type="Proteomes" id="UP000249396">
    <property type="component" value="Unassembled WGS sequence"/>
</dbReference>
<proteinExistence type="predicted"/>
<sequence>MDRTYFDKITASLLPLMEKLISGRIGELISPNYEDMADTRPIFEWLDVIKRKGIVYVGLDALSDFTVSAAVGNSMFADLVAIAGTKHGIDAGVPESVRDRAKPKISIHADEVMR</sequence>
<dbReference type="EMBL" id="QJPH01000190">
    <property type="protein sequence ID" value="PZN83231.1"/>
    <property type="molecule type" value="Genomic_DNA"/>
</dbReference>
<evidence type="ECO:0000313" key="1">
    <source>
        <dbReference type="EMBL" id="PZN83231.1"/>
    </source>
</evidence>
<protein>
    <submittedName>
        <fullName evidence="1">Uncharacterized protein</fullName>
    </submittedName>
</protein>
<accession>A0A2W4RH73</accession>
<reference evidence="1 2" key="1">
    <citation type="journal article" date="2018" name="Aquat. Microb. Ecol.">
        <title>Gammaproteobacterial methanotrophs dominate.</title>
        <authorList>
            <person name="Rissanen A.J."/>
            <person name="Saarenheimo J."/>
            <person name="Tiirola M."/>
            <person name="Peura S."/>
            <person name="Aalto S.L."/>
            <person name="Karvinen A."/>
            <person name="Nykanen H."/>
        </authorList>
    </citation>
    <scope>NUCLEOTIDE SEQUENCE [LARGE SCALE GENOMIC DNA]</scope>
    <source>
        <strain evidence="1">AMbin10</strain>
    </source>
</reference>
<dbReference type="AlphaFoldDB" id="A0A2W4RH73"/>
<gene>
    <name evidence="1" type="ORF">DM484_04885</name>
</gene>
<organism evidence="1 2">
    <name type="scientific">Candidatus Methylumidiphilus alinenensis</name>
    <dbReference type="NCBI Taxonomy" id="2202197"/>
    <lineage>
        <taxon>Bacteria</taxon>
        <taxon>Pseudomonadati</taxon>
        <taxon>Pseudomonadota</taxon>
        <taxon>Gammaproteobacteria</taxon>
        <taxon>Methylococcales</taxon>
        <taxon>Candidatus Methylumidiphilus</taxon>
    </lineage>
</organism>
<comment type="caution">
    <text evidence="1">The sequence shown here is derived from an EMBL/GenBank/DDBJ whole genome shotgun (WGS) entry which is preliminary data.</text>
</comment>